<organism evidence="3 4">
    <name type="scientific">Chloracidobacterium sp. N</name>
    <dbReference type="NCBI Taxonomy" id="2821540"/>
    <lineage>
        <taxon>Bacteria</taxon>
        <taxon>Pseudomonadati</taxon>
        <taxon>Acidobacteriota</taxon>
        <taxon>Terriglobia</taxon>
        <taxon>Terriglobales</taxon>
        <taxon>Acidobacteriaceae</taxon>
        <taxon>Chloracidobacterium</taxon>
        <taxon>Chloracidobacterium aggregatum</taxon>
    </lineage>
</organism>
<keyword evidence="1" id="KW-1133">Transmembrane helix</keyword>
<reference evidence="3 4" key="1">
    <citation type="submission" date="2021-03" db="EMBL/GenBank/DDBJ databases">
        <title>Genomic and phenotypic characterization of Chloracidobacterium isolates provides evidence for multiple species.</title>
        <authorList>
            <person name="Saini M.K."/>
            <person name="Costas A.M.G."/>
            <person name="Tank M."/>
            <person name="Bryant D.A."/>
        </authorList>
    </citation>
    <scope>NUCLEOTIDE SEQUENCE [LARGE SCALE GENOMIC DNA]</scope>
    <source>
        <strain evidence="3 4">N</strain>
    </source>
</reference>
<keyword evidence="4" id="KW-1185">Reference proteome</keyword>
<dbReference type="InterPro" id="IPR005804">
    <property type="entry name" value="FA_desaturase_dom"/>
</dbReference>
<dbReference type="CDD" id="cd03510">
    <property type="entry name" value="Rhizobitoxine-FADS-like"/>
    <property type="match status" value="1"/>
</dbReference>
<proteinExistence type="predicted"/>
<feature type="transmembrane region" description="Helical" evidence="1">
    <location>
        <begin position="39"/>
        <end position="58"/>
    </location>
</feature>
<dbReference type="Pfam" id="PF00487">
    <property type="entry name" value="FA_desaturase"/>
    <property type="match status" value="1"/>
</dbReference>
<evidence type="ECO:0000313" key="3">
    <source>
        <dbReference type="EMBL" id="QUV95109.1"/>
    </source>
</evidence>
<dbReference type="Proteomes" id="UP000677668">
    <property type="component" value="Chromosome 2"/>
</dbReference>
<evidence type="ECO:0000256" key="1">
    <source>
        <dbReference type="SAM" id="Phobius"/>
    </source>
</evidence>
<name>A0ABX8B282_9BACT</name>
<dbReference type="PANTHER" id="PTHR19353">
    <property type="entry name" value="FATTY ACID DESATURASE 2"/>
    <property type="match status" value="1"/>
</dbReference>
<feature type="transmembrane region" description="Helical" evidence="1">
    <location>
        <begin position="202"/>
        <end position="220"/>
    </location>
</feature>
<sequence>MVVGERGEEFRQTGRRPLLAPAVVKQLSALSPLRATSSLLLDWGIIVGLVTATVWLNHPLLWCLAPLGIAAAQHGLAILAHQAAHYRMYETRWLNDAVGMLCAAPLGVSMHTYRIIHRIHHNHLYSPIDPDMALMAGYPRGRWHLLKKFIRDLLGITAVKNYLYFFGRPLRRTAPEKPAAHVSIVDDTSENLRRAARRDRRFVIVFHVTLLVAAVAGGWWQSYVVLWLLPLVTLLQWLLRLRALCEHGAVADTSTPLRAARTNLVPWYIRWWLFPHQMHYHIEHHLYPSVPHYRLPACHAALREAGALADAEVSSSLRATWRKFYAPAARPTA</sequence>
<evidence type="ECO:0000259" key="2">
    <source>
        <dbReference type="Pfam" id="PF00487"/>
    </source>
</evidence>
<feature type="domain" description="Fatty acid desaturase" evidence="2">
    <location>
        <begin position="59"/>
        <end position="307"/>
    </location>
</feature>
<keyword evidence="1" id="KW-0472">Membrane</keyword>
<protein>
    <submittedName>
        <fullName evidence="3">Fatty acid desaturase family protein</fullName>
    </submittedName>
</protein>
<dbReference type="InterPro" id="IPR012171">
    <property type="entry name" value="Fatty_acid_desaturase"/>
</dbReference>
<dbReference type="RefSeq" id="WP_211423349.1">
    <property type="nucleotide sequence ID" value="NZ_CP072643.1"/>
</dbReference>
<dbReference type="PANTHER" id="PTHR19353:SF19">
    <property type="entry name" value="DELTA(5) FATTY ACID DESATURASE C-RELATED"/>
    <property type="match status" value="1"/>
</dbReference>
<accession>A0ABX8B282</accession>
<evidence type="ECO:0000313" key="4">
    <source>
        <dbReference type="Proteomes" id="UP000677668"/>
    </source>
</evidence>
<dbReference type="EMBL" id="CP072643">
    <property type="protein sequence ID" value="QUV95109.1"/>
    <property type="molecule type" value="Genomic_DNA"/>
</dbReference>
<keyword evidence="1" id="KW-0812">Transmembrane</keyword>
<gene>
    <name evidence="3" type="ORF">J8C05_13875</name>
</gene>